<feature type="compositionally biased region" description="Polar residues" evidence="1">
    <location>
        <begin position="574"/>
        <end position="583"/>
    </location>
</feature>
<feature type="compositionally biased region" description="Low complexity" evidence="1">
    <location>
        <begin position="506"/>
        <end position="525"/>
    </location>
</feature>
<dbReference type="Proteomes" id="UP000807469">
    <property type="component" value="Unassembled WGS sequence"/>
</dbReference>
<evidence type="ECO:0000256" key="2">
    <source>
        <dbReference type="SAM" id="Phobius"/>
    </source>
</evidence>
<protein>
    <submittedName>
        <fullName evidence="3">Uncharacterized protein</fullName>
    </submittedName>
</protein>
<feature type="compositionally biased region" description="Low complexity" evidence="1">
    <location>
        <begin position="17"/>
        <end position="27"/>
    </location>
</feature>
<feature type="region of interest" description="Disordered" evidence="1">
    <location>
        <begin position="458"/>
        <end position="587"/>
    </location>
</feature>
<evidence type="ECO:0000313" key="3">
    <source>
        <dbReference type="EMBL" id="KAF9481668.1"/>
    </source>
</evidence>
<feature type="region of interest" description="Disordered" evidence="1">
    <location>
        <begin position="159"/>
        <end position="200"/>
    </location>
</feature>
<feature type="compositionally biased region" description="Low complexity" evidence="1">
    <location>
        <begin position="173"/>
        <end position="185"/>
    </location>
</feature>
<evidence type="ECO:0000256" key="1">
    <source>
        <dbReference type="SAM" id="MobiDB-lite"/>
    </source>
</evidence>
<feature type="compositionally biased region" description="Low complexity" evidence="1">
    <location>
        <begin position="554"/>
        <end position="565"/>
    </location>
</feature>
<organism evidence="3 4">
    <name type="scientific">Pholiota conissans</name>
    <dbReference type="NCBI Taxonomy" id="109636"/>
    <lineage>
        <taxon>Eukaryota</taxon>
        <taxon>Fungi</taxon>
        <taxon>Dikarya</taxon>
        <taxon>Basidiomycota</taxon>
        <taxon>Agaricomycotina</taxon>
        <taxon>Agaricomycetes</taxon>
        <taxon>Agaricomycetidae</taxon>
        <taxon>Agaricales</taxon>
        <taxon>Agaricineae</taxon>
        <taxon>Strophariaceae</taxon>
        <taxon>Pholiota</taxon>
    </lineage>
</organism>
<sequence>MENTQLPTPTEDDVFNSRPSSSKASSSRIHFPSNDTAFHRPAPRTRPDPQKALSGLTPPVRRGSPLNPQNVTSTTDARRRPWPPDPASSPDTTLRNRKNPSFGHSNLARIDYPLSDSIVQDNILESGAFSDEYDLAHEDPRILQDVERALKMKARREARLKRESLVTPEKVLSDSSPSSLRSDTSSKLHGSLSSPTRATFSPSTFAREAIRKTSTTSSEVDFSPATGHFEPTIPMHPVPSSMDNGRTLNWSHSYPDEGDKKWSISIGKRKDKDRLPPLAIMMDEQEHLHKSKLEALGRNSSPQTIRKADIISRQLARQYSMIYDSLETKKKPLNLAKISRWYGSQPESVRNALEKAEPLTWLKHLDKHSLRRTRSRWNLSALVMAEYFLPSNSDRMQTIPEDSAMLESVTSVTRKSRSPSFLSSQGENVLGMGSSFSTGLGDERVSFEPLADTKRNSVDGISRKSADSAFSSTRSGSSKGAGVILPLSPVSTRSDSKGTGDSMPAFGRARSPGSSSSESLASFSEQPGGLNVPDLSIHPPSSERLVEPTTIPLSLTISNGSSSSSQNKKRDPSFPNQSVTSFKESTKPRLLFLPSDRVARRRRKQRENQEAELNREYKAKAAILHETKAHNHRIRQFLNRISATLRDYDSLQNASGPTPGVDQRRIPKDVLDSFSHDPSAVTSSTRRLRGWRAVEDIDQRVHRQRTILLSFINSKSDDIVSTGCLLDEPIENILQALSEIEVHKEEIAQGADEVANVLECVQEQYEVVKKNYNDTVSRVSIVYPELSHIIALEESYKDQYQQFWDLGMDALTLLLDTVTPFWRTYGKTIGEDVRDFLIIPLYRNEFTGEAKTYPIKEFPRRSLRHWFGLFVFFLLSMAVNVLQVRTAITSTLNCRLQVIPYDGVRWTALPFFWVGIVIQWFAVVFEFAIVFLQLGVIAWWTGWSVKLLN</sequence>
<reference evidence="3" key="1">
    <citation type="submission" date="2020-11" db="EMBL/GenBank/DDBJ databases">
        <authorList>
            <consortium name="DOE Joint Genome Institute"/>
            <person name="Ahrendt S."/>
            <person name="Riley R."/>
            <person name="Andreopoulos W."/>
            <person name="Labutti K."/>
            <person name="Pangilinan J."/>
            <person name="Ruiz-Duenas F.J."/>
            <person name="Barrasa J.M."/>
            <person name="Sanchez-Garcia M."/>
            <person name="Camarero S."/>
            <person name="Miyauchi S."/>
            <person name="Serrano A."/>
            <person name="Linde D."/>
            <person name="Babiker R."/>
            <person name="Drula E."/>
            <person name="Ayuso-Fernandez I."/>
            <person name="Pacheco R."/>
            <person name="Padilla G."/>
            <person name="Ferreira P."/>
            <person name="Barriuso J."/>
            <person name="Kellner H."/>
            <person name="Castanera R."/>
            <person name="Alfaro M."/>
            <person name="Ramirez L."/>
            <person name="Pisabarro A.G."/>
            <person name="Kuo A."/>
            <person name="Tritt A."/>
            <person name="Lipzen A."/>
            <person name="He G."/>
            <person name="Yan M."/>
            <person name="Ng V."/>
            <person name="Cullen D."/>
            <person name="Martin F."/>
            <person name="Rosso M.-N."/>
            <person name="Henrissat B."/>
            <person name="Hibbett D."/>
            <person name="Martinez A.T."/>
            <person name="Grigoriev I.V."/>
        </authorList>
    </citation>
    <scope>NUCLEOTIDE SEQUENCE</scope>
    <source>
        <strain evidence="3">CIRM-BRFM 674</strain>
    </source>
</reference>
<dbReference type="AlphaFoldDB" id="A0A9P5Z5A2"/>
<gene>
    <name evidence="3" type="ORF">BDN70DRAFT_854592</name>
</gene>
<feature type="region of interest" description="Disordered" evidence="1">
    <location>
        <begin position="1"/>
        <end position="104"/>
    </location>
</feature>
<feature type="compositionally biased region" description="Polar residues" evidence="1">
    <location>
        <begin position="468"/>
        <end position="478"/>
    </location>
</feature>
<feature type="transmembrane region" description="Helical" evidence="2">
    <location>
        <begin position="909"/>
        <end position="940"/>
    </location>
</feature>
<feature type="transmembrane region" description="Helical" evidence="2">
    <location>
        <begin position="866"/>
        <end position="888"/>
    </location>
</feature>
<accession>A0A9P5Z5A2</accession>
<evidence type="ECO:0000313" key="4">
    <source>
        <dbReference type="Proteomes" id="UP000807469"/>
    </source>
</evidence>
<keyword evidence="2" id="KW-0472">Membrane</keyword>
<comment type="caution">
    <text evidence="3">The sequence shown here is derived from an EMBL/GenBank/DDBJ whole genome shotgun (WGS) entry which is preliminary data.</text>
</comment>
<keyword evidence="2" id="KW-0812">Transmembrane</keyword>
<keyword evidence="4" id="KW-1185">Reference proteome</keyword>
<name>A0A9P5Z5A2_9AGAR</name>
<dbReference type="OrthoDB" id="3190515at2759"/>
<feature type="compositionally biased region" description="Polar residues" evidence="1">
    <location>
        <begin position="489"/>
        <end position="499"/>
    </location>
</feature>
<feature type="compositionally biased region" description="Polar residues" evidence="1">
    <location>
        <begin position="187"/>
        <end position="200"/>
    </location>
</feature>
<keyword evidence="2" id="KW-1133">Transmembrane helix</keyword>
<dbReference type="EMBL" id="MU155175">
    <property type="protein sequence ID" value="KAF9481668.1"/>
    <property type="molecule type" value="Genomic_DNA"/>
</dbReference>
<proteinExistence type="predicted"/>